<accession>A0A1E3ABC8</accession>
<protein>
    <submittedName>
        <fullName evidence="7">AraC family transcriptional regulator</fullName>
    </submittedName>
    <submittedName>
        <fullName evidence="5">HTH-type transcriptional regulator YesS</fullName>
    </submittedName>
</protein>
<dbReference type="Proteomes" id="UP000095003">
    <property type="component" value="Unassembled WGS sequence"/>
</dbReference>
<keyword evidence="11" id="KW-1185">Reference proteome</keyword>
<dbReference type="PATRIC" id="fig|1432052.3.peg.637"/>
<dbReference type="InterPro" id="IPR009057">
    <property type="entry name" value="Homeodomain-like_sf"/>
</dbReference>
<reference evidence="7 10" key="3">
    <citation type="submission" date="2016-08" db="EMBL/GenBank/DDBJ databases">
        <authorList>
            <person name="Seilhamer J.J."/>
        </authorList>
    </citation>
    <scope>NUCLEOTIDE SEQUENCE [LARGE SCALE GENOMIC DNA]</scope>
    <source>
        <strain evidence="7 10">NML150140-1</strain>
    </source>
</reference>
<dbReference type="InterPro" id="IPR018060">
    <property type="entry name" value="HTH_AraC"/>
</dbReference>
<sequence length="310" mass="36970">MPQTIEYEEKHFIIINDIENSLFYFFDFDVRSTEKNMEFEHLHSYYEIHILLSPMATHFIEGIPYRIRTNDFVLLEPSRLHKSFYPSDTPSKRLVITFMYRDDGYGFKDTYENLLTPFHDTVPIFRFPESQQEVLVRILNEIVALSRQAGAQEMTGAYELMVHSLFTQFLYYLKAFHDYNIYETENPQDRLSERIYTVANHIHTHYMDNLTLEGLAKSIYMDPFYLSHQFREVTGYTITQYIHLVRIRNCQFLLLNTEDKITDISSACGFTSFSQFNRVFHKFCNESPSEYRKSQSTGRLLVERPKPLRH</sequence>
<dbReference type="PRINTS" id="PR00032">
    <property type="entry name" value="HTHARAC"/>
</dbReference>
<evidence type="ECO:0000313" key="6">
    <source>
        <dbReference type="EMBL" id="ODM12869.1"/>
    </source>
</evidence>
<name>A0A1E3ABC8_9FIRM</name>
<evidence type="ECO:0000256" key="3">
    <source>
        <dbReference type="ARBA" id="ARBA00023163"/>
    </source>
</evidence>
<dbReference type="EMBL" id="MCGH01000002">
    <property type="protein sequence ID" value="ODM06073.1"/>
    <property type="molecule type" value="Genomic_DNA"/>
</dbReference>
<evidence type="ECO:0000313" key="7">
    <source>
        <dbReference type="EMBL" id="ODR51470.1"/>
    </source>
</evidence>
<dbReference type="InterPro" id="IPR037923">
    <property type="entry name" value="HTH-like"/>
</dbReference>
<dbReference type="SUPFAM" id="SSF51215">
    <property type="entry name" value="Regulatory protein AraC"/>
    <property type="match status" value="1"/>
</dbReference>
<dbReference type="OrthoDB" id="9799319at2"/>
<evidence type="ECO:0000313" key="10">
    <source>
        <dbReference type="Proteomes" id="UP000094271"/>
    </source>
</evidence>
<proteinExistence type="predicted"/>
<gene>
    <name evidence="5" type="primary">yesS_6</name>
    <name evidence="6" type="synonym">yesS_3</name>
    <name evidence="6" type="ORF">BEH84_00584</name>
    <name evidence="7" type="ORF">BEI59_14290</name>
    <name evidence="5" type="ORF">BEI61_01962</name>
    <name evidence="8" type="ORF">BEI63_16510</name>
</gene>
<dbReference type="GO" id="GO:0003700">
    <property type="term" value="F:DNA-binding transcription factor activity"/>
    <property type="evidence" value="ECO:0007669"/>
    <property type="project" value="InterPro"/>
</dbReference>
<dbReference type="AlphaFoldDB" id="A0A1E3ABC8"/>
<feature type="domain" description="HTH araC/xylS-type" evidence="4">
    <location>
        <begin position="196"/>
        <end position="294"/>
    </location>
</feature>
<evidence type="ECO:0000313" key="9">
    <source>
        <dbReference type="Proteomes" id="UP000094067"/>
    </source>
</evidence>
<evidence type="ECO:0000313" key="5">
    <source>
        <dbReference type="EMBL" id="ODM06073.1"/>
    </source>
</evidence>
<dbReference type="SMART" id="SM00342">
    <property type="entry name" value="HTH_ARAC"/>
    <property type="match status" value="1"/>
</dbReference>
<organism evidence="5 9">
    <name type="scientific">Eisenbergiella tayi</name>
    <dbReference type="NCBI Taxonomy" id="1432052"/>
    <lineage>
        <taxon>Bacteria</taxon>
        <taxon>Bacillati</taxon>
        <taxon>Bacillota</taxon>
        <taxon>Clostridia</taxon>
        <taxon>Lachnospirales</taxon>
        <taxon>Lachnospiraceae</taxon>
        <taxon>Eisenbergiella</taxon>
    </lineage>
</organism>
<dbReference type="EMBL" id="MCGI01000001">
    <property type="protein sequence ID" value="ODM12869.1"/>
    <property type="molecule type" value="Genomic_DNA"/>
</dbReference>
<keyword evidence="1" id="KW-0805">Transcription regulation</keyword>
<evidence type="ECO:0000313" key="11">
    <source>
        <dbReference type="Proteomes" id="UP000094869"/>
    </source>
</evidence>
<dbReference type="PANTHER" id="PTHR43280:SF2">
    <property type="entry name" value="HTH-TYPE TRANSCRIPTIONAL REGULATOR EXSA"/>
    <property type="match status" value="1"/>
</dbReference>
<dbReference type="RefSeq" id="WP_044971494.1">
    <property type="nucleotide sequence ID" value="NZ_BAABXS010000003.1"/>
</dbReference>
<evidence type="ECO:0000313" key="12">
    <source>
        <dbReference type="Proteomes" id="UP000095003"/>
    </source>
</evidence>
<dbReference type="Gene3D" id="1.10.10.60">
    <property type="entry name" value="Homeodomain-like"/>
    <property type="match status" value="2"/>
</dbReference>
<reference evidence="9 12" key="1">
    <citation type="submission" date="2016-07" db="EMBL/GenBank/DDBJ databases">
        <title>Characterization of isolates of Eisenbergiella tayi derived from blood cultures, using whole genome sequencing.</title>
        <authorList>
            <person name="Burdz T."/>
            <person name="Wiebe D."/>
            <person name="Huynh C."/>
            <person name="Bernard K."/>
        </authorList>
    </citation>
    <scope>NUCLEOTIDE SEQUENCE [LARGE SCALE GENOMIC DNA]</scope>
    <source>
        <strain evidence="5 9">NML 110608</strain>
        <strain evidence="6 12">NML 120489</strain>
    </source>
</reference>
<dbReference type="Proteomes" id="UP000094067">
    <property type="component" value="Unassembled WGS sequence"/>
</dbReference>
<dbReference type="InterPro" id="IPR020449">
    <property type="entry name" value="Tscrpt_reg_AraC-type_HTH"/>
</dbReference>
<dbReference type="PROSITE" id="PS01124">
    <property type="entry name" value="HTH_ARAC_FAMILY_2"/>
    <property type="match status" value="1"/>
</dbReference>
<dbReference type="GO" id="GO:0043565">
    <property type="term" value="F:sequence-specific DNA binding"/>
    <property type="evidence" value="ECO:0007669"/>
    <property type="project" value="InterPro"/>
</dbReference>
<comment type="caution">
    <text evidence="5">The sequence shown here is derived from an EMBL/GenBank/DDBJ whole genome shotgun (WGS) entry which is preliminary data.</text>
</comment>
<keyword evidence="2" id="KW-0238">DNA-binding</keyword>
<evidence type="ECO:0000256" key="1">
    <source>
        <dbReference type="ARBA" id="ARBA00023015"/>
    </source>
</evidence>
<dbReference type="GeneID" id="93299103"/>
<evidence type="ECO:0000256" key="2">
    <source>
        <dbReference type="ARBA" id="ARBA00023125"/>
    </source>
</evidence>
<keyword evidence="3" id="KW-0804">Transcription</keyword>
<dbReference type="EMBL" id="MEHD01000025">
    <property type="protein sequence ID" value="ODR54876.1"/>
    <property type="molecule type" value="Genomic_DNA"/>
</dbReference>
<dbReference type="Proteomes" id="UP000094271">
    <property type="component" value="Unassembled WGS sequence"/>
</dbReference>
<dbReference type="Proteomes" id="UP000094869">
    <property type="component" value="Unassembled WGS sequence"/>
</dbReference>
<reference evidence="8 11" key="2">
    <citation type="submission" date="2016-08" db="EMBL/GenBank/DDBJ databases">
        <title>Characterization of Isolates of Eisenbergiella tayi Derived from Blood Cultures, Using Whole Genome Sequencing.</title>
        <authorList>
            <person name="Bernier A.-M."/>
            <person name="Burdz T."/>
            <person name="Wiebe D."/>
            <person name="Bernard K."/>
        </authorList>
    </citation>
    <scope>NUCLEOTIDE SEQUENCE [LARGE SCALE GENOMIC DNA]</scope>
    <source>
        <strain evidence="8 11">NML120146</strain>
    </source>
</reference>
<evidence type="ECO:0000313" key="8">
    <source>
        <dbReference type="EMBL" id="ODR54876.1"/>
    </source>
</evidence>
<dbReference type="SUPFAM" id="SSF46689">
    <property type="entry name" value="Homeodomain-like"/>
    <property type="match status" value="2"/>
</dbReference>
<dbReference type="Pfam" id="PF12833">
    <property type="entry name" value="HTH_18"/>
    <property type="match status" value="1"/>
</dbReference>
<dbReference type="PANTHER" id="PTHR43280">
    <property type="entry name" value="ARAC-FAMILY TRANSCRIPTIONAL REGULATOR"/>
    <property type="match status" value="1"/>
</dbReference>
<dbReference type="EMBL" id="MEHA01000009">
    <property type="protein sequence ID" value="ODR51470.1"/>
    <property type="molecule type" value="Genomic_DNA"/>
</dbReference>
<evidence type="ECO:0000259" key="4">
    <source>
        <dbReference type="PROSITE" id="PS01124"/>
    </source>
</evidence>